<name>A0A8J4M672_9PROT</name>
<evidence type="ECO:0000256" key="1">
    <source>
        <dbReference type="SAM" id="MobiDB-lite"/>
    </source>
</evidence>
<dbReference type="Gene3D" id="3.90.550.10">
    <property type="entry name" value="Spore Coat Polysaccharide Biosynthesis Protein SpsA, Chain A"/>
    <property type="match status" value="1"/>
</dbReference>
<dbReference type="NCBIfam" id="TIGR04282">
    <property type="entry name" value="glyco_like_cofC"/>
    <property type="match status" value="1"/>
</dbReference>
<protein>
    <submittedName>
        <fullName evidence="2">DUF2064 domain-containing protein</fullName>
    </submittedName>
</protein>
<dbReference type="Pfam" id="PF09837">
    <property type="entry name" value="DUF2064"/>
    <property type="match status" value="1"/>
</dbReference>
<proteinExistence type="predicted"/>
<dbReference type="PANTHER" id="PTHR36529:SF1">
    <property type="entry name" value="GLYCOSYLTRANSFERASE"/>
    <property type="match status" value="1"/>
</dbReference>
<dbReference type="AlphaFoldDB" id="A0A8J4M672"/>
<gene>
    <name evidence="2" type="ORF">ENY07_06185</name>
</gene>
<dbReference type="InterPro" id="IPR018641">
    <property type="entry name" value="Trfase_1_rSAM/seldom-assoc"/>
</dbReference>
<dbReference type="InterPro" id="IPR029044">
    <property type="entry name" value="Nucleotide-diphossugar_trans"/>
</dbReference>
<reference evidence="2" key="1">
    <citation type="journal article" date="2020" name="mSystems">
        <title>Genome- and Community-Level Interaction Insights into Carbon Utilization and Element Cycling Functions of Hydrothermarchaeota in Hydrothermal Sediment.</title>
        <authorList>
            <person name="Zhou Z."/>
            <person name="Liu Y."/>
            <person name="Xu W."/>
            <person name="Pan J."/>
            <person name="Luo Z.H."/>
            <person name="Li M."/>
        </authorList>
    </citation>
    <scope>NUCLEOTIDE SEQUENCE</scope>
    <source>
        <strain evidence="2">SpSt-997</strain>
    </source>
</reference>
<accession>A0A8J4M672</accession>
<dbReference type="PANTHER" id="PTHR36529">
    <property type="entry name" value="SLL1095 PROTEIN"/>
    <property type="match status" value="1"/>
</dbReference>
<feature type="compositionally biased region" description="Low complexity" evidence="1">
    <location>
        <begin position="199"/>
        <end position="217"/>
    </location>
</feature>
<sequence>MPEIVLIFARAPRLGTVKRRLAAGIGARGALRFHRAMLFSLARRLRDDRRLRPIVMITPDRARLPGLRLPRIGQGHGDLGARMARALARFRRRRVYLIGCDIPGIGSGDILAARRALGRADAVFGPALDGGYWLVGLGPRRPARPFAGVRWSTRDALADTLANFIARPVAFLPCRRDIDTVEDLWALRRKPPPRPSAPPAAASAAPGSPLGSGSGKRNSGSAPSPSR</sequence>
<feature type="compositionally biased region" description="Polar residues" evidence="1">
    <location>
        <begin position="218"/>
        <end position="227"/>
    </location>
</feature>
<comment type="caution">
    <text evidence="2">The sequence shown here is derived from an EMBL/GenBank/DDBJ whole genome shotgun (WGS) entry which is preliminary data.</text>
</comment>
<organism evidence="2">
    <name type="scientific">Acidicaldus sp</name>
    <dbReference type="NCBI Taxonomy" id="1872105"/>
    <lineage>
        <taxon>Bacteria</taxon>
        <taxon>Pseudomonadati</taxon>
        <taxon>Pseudomonadota</taxon>
        <taxon>Alphaproteobacteria</taxon>
        <taxon>Acetobacterales</taxon>
        <taxon>Acetobacteraceae</taxon>
        <taxon>Acidicaldus</taxon>
    </lineage>
</organism>
<dbReference type="SUPFAM" id="SSF53448">
    <property type="entry name" value="Nucleotide-diphospho-sugar transferases"/>
    <property type="match status" value="1"/>
</dbReference>
<feature type="region of interest" description="Disordered" evidence="1">
    <location>
        <begin position="188"/>
        <end position="227"/>
    </location>
</feature>
<dbReference type="EMBL" id="DTQM01000116">
    <property type="protein sequence ID" value="HGC42793.1"/>
    <property type="molecule type" value="Genomic_DNA"/>
</dbReference>
<evidence type="ECO:0000313" key="2">
    <source>
        <dbReference type="EMBL" id="HGC42793.1"/>
    </source>
</evidence>